<dbReference type="SUPFAM" id="SSF47336">
    <property type="entry name" value="ACP-like"/>
    <property type="match status" value="1"/>
</dbReference>
<dbReference type="EMBL" id="JAWJWF010000002">
    <property type="protein sequence ID" value="KAK6637760.1"/>
    <property type="molecule type" value="Genomic_DNA"/>
</dbReference>
<comment type="similarity">
    <text evidence="1">Belongs to the CCZ1 family.</text>
</comment>
<comment type="similarity">
    <text evidence="2">Belongs to the acyl carrier protein (ACP) family.</text>
</comment>
<accession>A0ABR1B7T9</accession>
<keyword evidence="5" id="KW-0444">Lipid biosynthesis</keyword>
<evidence type="ECO:0000259" key="6">
    <source>
        <dbReference type="PROSITE" id="PS50075"/>
    </source>
</evidence>
<protein>
    <recommendedName>
        <fullName evidence="5">Acyl carrier protein</fullName>
    </recommendedName>
</protein>
<dbReference type="Pfam" id="PF19031">
    <property type="entry name" value="Intu_longin_1"/>
    <property type="match status" value="1"/>
</dbReference>
<keyword evidence="5" id="KW-0443">Lipid metabolism</keyword>
<proteinExistence type="inferred from homology"/>
<organism evidence="7 8">
    <name type="scientific">Polyplax serrata</name>
    <name type="common">Common mouse louse</name>
    <dbReference type="NCBI Taxonomy" id="468196"/>
    <lineage>
        <taxon>Eukaryota</taxon>
        <taxon>Metazoa</taxon>
        <taxon>Ecdysozoa</taxon>
        <taxon>Arthropoda</taxon>
        <taxon>Hexapoda</taxon>
        <taxon>Insecta</taxon>
        <taxon>Pterygota</taxon>
        <taxon>Neoptera</taxon>
        <taxon>Paraneoptera</taxon>
        <taxon>Psocodea</taxon>
        <taxon>Troctomorpha</taxon>
        <taxon>Phthiraptera</taxon>
        <taxon>Anoplura</taxon>
        <taxon>Polyplacidae</taxon>
        <taxon>Polyplax</taxon>
    </lineage>
</organism>
<dbReference type="HAMAP" id="MF_01217">
    <property type="entry name" value="Acyl_carrier"/>
    <property type="match status" value="1"/>
</dbReference>
<dbReference type="InterPro" id="IPR043987">
    <property type="entry name" value="CCZ1/INTU/HSP4_longin_1"/>
</dbReference>
<gene>
    <name evidence="7" type="ORF">RUM44_008182</name>
</gene>
<keyword evidence="8" id="KW-1185">Reference proteome</keyword>
<dbReference type="InterPro" id="IPR003231">
    <property type="entry name" value="ACP"/>
</dbReference>
<evidence type="ECO:0000313" key="8">
    <source>
        <dbReference type="Proteomes" id="UP001359485"/>
    </source>
</evidence>
<keyword evidence="3 5" id="KW-0596">Phosphopantetheine</keyword>
<dbReference type="Gene3D" id="1.10.1200.10">
    <property type="entry name" value="ACP-like"/>
    <property type="match status" value="1"/>
</dbReference>
<feature type="domain" description="Carrier" evidence="6">
    <location>
        <begin position="520"/>
        <end position="595"/>
    </location>
</feature>
<name>A0ABR1B7T9_POLSC</name>
<evidence type="ECO:0000256" key="3">
    <source>
        <dbReference type="ARBA" id="ARBA00022450"/>
    </source>
</evidence>
<dbReference type="Pfam" id="PF19033">
    <property type="entry name" value="Intu_longin_3"/>
    <property type="match status" value="1"/>
</dbReference>
<comment type="caution">
    <text evidence="7">The sequence shown here is derived from an EMBL/GenBank/DDBJ whole genome shotgun (WGS) entry which is preliminary data.</text>
</comment>
<comment type="function">
    <text evidence="5">Carrier of the growing fatty acid chain in fatty acid biosynthesis.</text>
</comment>
<reference evidence="7 8" key="1">
    <citation type="submission" date="2023-09" db="EMBL/GenBank/DDBJ databases">
        <title>Genomes of two closely related lineages of the louse Polyplax serrata with different host specificities.</title>
        <authorList>
            <person name="Martinu J."/>
            <person name="Tarabai H."/>
            <person name="Stefka J."/>
            <person name="Hypsa V."/>
        </authorList>
    </citation>
    <scope>NUCLEOTIDE SEQUENCE [LARGE SCALE GENOMIC DNA]</scope>
    <source>
        <strain evidence="7">98ZLc_SE</strain>
    </source>
</reference>
<dbReference type="PANTHER" id="PTHR13056">
    <property type="entry name" value="VACUOLAR FUSION PROTEIN CCZ1 HOMOLOG-RELATED"/>
    <property type="match status" value="1"/>
</dbReference>
<dbReference type="Proteomes" id="UP001359485">
    <property type="component" value="Unassembled WGS sequence"/>
</dbReference>
<dbReference type="InterPro" id="IPR043988">
    <property type="entry name" value="CCZ1/INTU_longin_2"/>
</dbReference>
<keyword evidence="5" id="KW-0276">Fatty acid metabolism</keyword>
<evidence type="ECO:0000256" key="5">
    <source>
        <dbReference type="RuleBase" id="RU000722"/>
    </source>
</evidence>
<keyword evidence="5" id="KW-0275">Fatty acid biosynthesis</keyword>
<dbReference type="PANTHER" id="PTHR13056:SF0">
    <property type="entry name" value="VACUOLAR FUSION PROTEIN CCZ1 HOMOLOG-RELATED"/>
    <property type="match status" value="1"/>
</dbReference>
<dbReference type="InterPro" id="IPR036736">
    <property type="entry name" value="ACP-like_sf"/>
</dbReference>
<sequence length="599" mass="68689">MISTTEPELVNFFIFNPRYGQCEGEEHQKILFYYPAETDKDIQLKNAGLCEALIKFTETFNPDKPCQNFHTQKAKQFLYEAEKDFWLVMTIGIPRSKEKTDGENTCEENSDLIKENVFEAVLRKSYRYYQLFSGTFTSMLESNINDGISILKQKIGNFFNSYLLNLKLANCDILDVFQGISFLPLGKEPFLHILSFINMIEAKFKCIKYCTFLYNDQLIWSGINSDDMQIIYSYLVSTLLPSYVDIDLQMGSMPAGSTSSVYKHGTFVTKGSITRDSKSVVEKVPKVYLTNNGETSEIVYMVVYRILSATLCLFISDRDKLTKDFFATLDANLGPYITSIVTEVSEHCIRHKLGSSTNYSGSKLLYFNKLNLAQKSTMHTQRNINTTVSGDLLRMIADLNAEKTDTDICGEVMYLTLNDCWLIGRYSNSREFYVIFTQKKGNLIEVTEDVKKLCNSELKGIFFTDRAARNVLPRAAVISIQQHGIHVFQKEPNTQILKNKRAFLETPKRYYSEKPPLTLAHIKDRVLLVLNLYDKIDPNKLKLDSHFMNDLGLDSLDHVEIIMAMEDEFGFEIPDVDAEKLLKPADIVRYVADREDIYS</sequence>
<evidence type="ECO:0000256" key="1">
    <source>
        <dbReference type="ARBA" id="ARBA00005352"/>
    </source>
</evidence>
<evidence type="ECO:0000256" key="2">
    <source>
        <dbReference type="ARBA" id="ARBA00010930"/>
    </source>
</evidence>
<evidence type="ECO:0000256" key="4">
    <source>
        <dbReference type="ARBA" id="ARBA00022553"/>
    </source>
</evidence>
<dbReference type="Pfam" id="PF19032">
    <property type="entry name" value="Intu_longin_2"/>
    <property type="match status" value="1"/>
</dbReference>
<dbReference type="InterPro" id="IPR009081">
    <property type="entry name" value="PP-bd_ACP"/>
</dbReference>
<dbReference type="PROSITE" id="PS50075">
    <property type="entry name" value="CARRIER"/>
    <property type="match status" value="1"/>
</dbReference>
<dbReference type="InterPro" id="IPR013176">
    <property type="entry name" value="Ccz1"/>
</dbReference>
<keyword evidence="4" id="KW-0597">Phosphoprotein</keyword>
<evidence type="ECO:0000313" key="7">
    <source>
        <dbReference type="EMBL" id="KAK6637760.1"/>
    </source>
</evidence>
<dbReference type="Pfam" id="PF00550">
    <property type="entry name" value="PP-binding"/>
    <property type="match status" value="1"/>
</dbReference>
<dbReference type="InterPro" id="IPR043989">
    <property type="entry name" value="CCZ1/INTU/HSP4_longin_3"/>
</dbReference>